<evidence type="ECO:0000313" key="2">
    <source>
        <dbReference type="EMBL" id="TNN54469.1"/>
    </source>
</evidence>
<dbReference type="Proteomes" id="UP000314294">
    <property type="component" value="Unassembled WGS sequence"/>
</dbReference>
<sequence length="113" mass="12148">MLESLFDIGDISEAPGGFLLEAIDPSHNTVVGINTWKLGTLSLRHVTSPFDCSLHTCAGAQAREKGGSERRWVWIPGWNEFDGLIVAPSGHRRTSQRARRAGGAAQAGEDSSC</sequence>
<dbReference type="AlphaFoldDB" id="A0A4Z2GMC0"/>
<feature type="compositionally biased region" description="Low complexity" evidence="1">
    <location>
        <begin position="101"/>
        <end position="113"/>
    </location>
</feature>
<protein>
    <submittedName>
        <fullName evidence="2">Uncharacterized protein</fullName>
    </submittedName>
</protein>
<reference evidence="2 3" key="1">
    <citation type="submission" date="2019-03" db="EMBL/GenBank/DDBJ databases">
        <title>First draft genome of Liparis tanakae, snailfish: a comprehensive survey of snailfish specific genes.</title>
        <authorList>
            <person name="Kim W."/>
            <person name="Song I."/>
            <person name="Jeong J.-H."/>
            <person name="Kim D."/>
            <person name="Kim S."/>
            <person name="Ryu S."/>
            <person name="Song J.Y."/>
            <person name="Lee S.K."/>
        </authorList>
    </citation>
    <scope>NUCLEOTIDE SEQUENCE [LARGE SCALE GENOMIC DNA]</scope>
    <source>
        <tissue evidence="2">Muscle</tissue>
    </source>
</reference>
<evidence type="ECO:0000313" key="3">
    <source>
        <dbReference type="Proteomes" id="UP000314294"/>
    </source>
</evidence>
<comment type="caution">
    <text evidence="2">The sequence shown here is derived from an EMBL/GenBank/DDBJ whole genome shotgun (WGS) entry which is preliminary data.</text>
</comment>
<feature type="region of interest" description="Disordered" evidence="1">
    <location>
        <begin position="90"/>
        <end position="113"/>
    </location>
</feature>
<evidence type="ECO:0000256" key="1">
    <source>
        <dbReference type="SAM" id="MobiDB-lite"/>
    </source>
</evidence>
<feature type="compositionally biased region" description="Basic residues" evidence="1">
    <location>
        <begin position="90"/>
        <end position="100"/>
    </location>
</feature>
<accession>A0A4Z2GMC0</accession>
<organism evidence="2 3">
    <name type="scientific">Liparis tanakae</name>
    <name type="common">Tanaka's snailfish</name>
    <dbReference type="NCBI Taxonomy" id="230148"/>
    <lineage>
        <taxon>Eukaryota</taxon>
        <taxon>Metazoa</taxon>
        <taxon>Chordata</taxon>
        <taxon>Craniata</taxon>
        <taxon>Vertebrata</taxon>
        <taxon>Euteleostomi</taxon>
        <taxon>Actinopterygii</taxon>
        <taxon>Neopterygii</taxon>
        <taxon>Teleostei</taxon>
        <taxon>Neoteleostei</taxon>
        <taxon>Acanthomorphata</taxon>
        <taxon>Eupercaria</taxon>
        <taxon>Perciformes</taxon>
        <taxon>Cottioidei</taxon>
        <taxon>Cottales</taxon>
        <taxon>Liparidae</taxon>
        <taxon>Liparis</taxon>
    </lineage>
</organism>
<dbReference type="EMBL" id="SRLO01000483">
    <property type="protein sequence ID" value="TNN54469.1"/>
    <property type="molecule type" value="Genomic_DNA"/>
</dbReference>
<gene>
    <name evidence="2" type="ORF">EYF80_035307</name>
</gene>
<name>A0A4Z2GMC0_9TELE</name>
<keyword evidence="3" id="KW-1185">Reference proteome</keyword>
<proteinExistence type="predicted"/>